<protein>
    <recommendedName>
        <fullName evidence="2">LSM12 anticodon-binding domain-containing protein</fullName>
    </recommendedName>
</protein>
<organism evidence="3 4">
    <name type="scientific">Gigaspora margarita</name>
    <dbReference type="NCBI Taxonomy" id="4874"/>
    <lineage>
        <taxon>Eukaryota</taxon>
        <taxon>Fungi</taxon>
        <taxon>Fungi incertae sedis</taxon>
        <taxon>Mucoromycota</taxon>
        <taxon>Glomeromycotina</taxon>
        <taxon>Glomeromycetes</taxon>
        <taxon>Diversisporales</taxon>
        <taxon>Gigasporaceae</taxon>
        <taxon>Gigaspora</taxon>
    </lineage>
</organism>
<feature type="domain" description="LSM12 anticodon-binding" evidence="2">
    <location>
        <begin position="89"/>
        <end position="117"/>
    </location>
</feature>
<feature type="region of interest" description="Disordered" evidence="1">
    <location>
        <begin position="1"/>
        <end position="21"/>
    </location>
</feature>
<dbReference type="Pfam" id="PF09793">
    <property type="entry name" value="AD"/>
    <property type="match status" value="1"/>
</dbReference>
<accession>A0A8H4AUZ4</accession>
<evidence type="ECO:0000313" key="3">
    <source>
        <dbReference type="EMBL" id="KAF0535593.1"/>
    </source>
</evidence>
<name>A0A8H4AUZ4_GIGMA</name>
<dbReference type="Proteomes" id="UP000439903">
    <property type="component" value="Unassembled WGS sequence"/>
</dbReference>
<comment type="caution">
    <text evidence="3">The sequence shown here is derived from an EMBL/GenBank/DDBJ whole genome shotgun (WGS) entry which is preliminary data.</text>
</comment>
<proteinExistence type="predicted"/>
<keyword evidence="4" id="KW-1185">Reference proteome</keyword>
<reference evidence="3 4" key="1">
    <citation type="journal article" date="2019" name="Environ. Microbiol.">
        <title>At the nexus of three kingdoms: the genome of the mycorrhizal fungus Gigaspora margarita provides insights into plant, endobacterial and fungal interactions.</title>
        <authorList>
            <person name="Venice F."/>
            <person name="Ghignone S."/>
            <person name="Salvioli di Fossalunga A."/>
            <person name="Amselem J."/>
            <person name="Novero M."/>
            <person name="Xianan X."/>
            <person name="Sedzielewska Toro K."/>
            <person name="Morin E."/>
            <person name="Lipzen A."/>
            <person name="Grigoriev I.V."/>
            <person name="Henrissat B."/>
            <person name="Martin F.M."/>
            <person name="Bonfante P."/>
        </authorList>
    </citation>
    <scope>NUCLEOTIDE SEQUENCE [LARGE SCALE GENOMIC DNA]</scope>
    <source>
        <strain evidence="3 4">BEG34</strain>
    </source>
</reference>
<gene>
    <name evidence="3" type="ORF">F8M41_009522</name>
</gene>
<dbReference type="InterPro" id="IPR019181">
    <property type="entry name" value="LSM12_ABD"/>
</dbReference>
<dbReference type="OrthoDB" id="1057137at2759"/>
<dbReference type="AlphaFoldDB" id="A0A8H4AUZ4"/>
<evidence type="ECO:0000256" key="1">
    <source>
        <dbReference type="SAM" id="MobiDB-lite"/>
    </source>
</evidence>
<evidence type="ECO:0000313" key="4">
    <source>
        <dbReference type="Proteomes" id="UP000439903"/>
    </source>
</evidence>
<evidence type="ECO:0000259" key="2">
    <source>
        <dbReference type="Pfam" id="PF09793"/>
    </source>
</evidence>
<dbReference type="EMBL" id="WTPW01000204">
    <property type="protein sequence ID" value="KAF0535593.1"/>
    <property type="molecule type" value="Genomic_DNA"/>
</dbReference>
<sequence length="126" mass="14780">MTSNFPSNNTNGRSRSSSSLNNPSELNISWRLGSVTSNPYDIPTQRPMLALLRILDHMNEDDYHTFIVSSALEKYKFLHSKEYDFFVYTQEAQDIFAAMSKTLPCRWHKESIIVLDENYWQEFEKC</sequence>